<dbReference type="InterPro" id="IPR036397">
    <property type="entry name" value="RNaseH_sf"/>
</dbReference>
<evidence type="ECO:0008006" key="3">
    <source>
        <dbReference type="Google" id="ProtNLM"/>
    </source>
</evidence>
<dbReference type="RefSeq" id="WP_244729123.1">
    <property type="nucleotide sequence ID" value="NZ_CP095045.1"/>
</dbReference>
<evidence type="ECO:0000313" key="2">
    <source>
        <dbReference type="Proteomes" id="UP000831786"/>
    </source>
</evidence>
<proteinExistence type="predicted"/>
<dbReference type="EMBL" id="CP095045">
    <property type="protein sequence ID" value="UOQ58127.1"/>
    <property type="molecule type" value="Genomic_DNA"/>
</dbReference>
<dbReference type="Proteomes" id="UP000831786">
    <property type="component" value="Chromosome"/>
</dbReference>
<gene>
    <name evidence="1" type="ORF">MUN78_04575</name>
</gene>
<evidence type="ECO:0000313" key="1">
    <source>
        <dbReference type="EMBL" id="UOQ58127.1"/>
    </source>
</evidence>
<dbReference type="InterPro" id="IPR012337">
    <property type="entry name" value="RNaseH-like_sf"/>
</dbReference>
<reference evidence="1 2" key="1">
    <citation type="submission" date="2022-04" db="EMBL/GenBank/DDBJ databases">
        <title>Leucobacter sp. isolated from rhizosphere of garlic.</title>
        <authorList>
            <person name="Won M."/>
            <person name="Lee C.-M."/>
            <person name="Woen H.-Y."/>
            <person name="Kwon S.-W."/>
        </authorList>
    </citation>
    <scope>NUCLEOTIDE SEQUENCE [LARGE SCALE GENOMIC DNA]</scope>
    <source>
        <strain evidence="1 2">H21R-40</strain>
    </source>
</reference>
<protein>
    <recommendedName>
        <fullName evidence="3">Holliday junction resolvase RuvC</fullName>
    </recommendedName>
</protein>
<organism evidence="1 2">
    <name type="scientific">Leucobacter allii</name>
    <dbReference type="NCBI Taxonomy" id="2932247"/>
    <lineage>
        <taxon>Bacteria</taxon>
        <taxon>Bacillati</taxon>
        <taxon>Actinomycetota</taxon>
        <taxon>Actinomycetes</taxon>
        <taxon>Micrococcales</taxon>
        <taxon>Microbacteriaceae</taxon>
        <taxon>Leucobacter</taxon>
    </lineage>
</organism>
<accession>A0ABY4FPB7</accession>
<dbReference type="Gene3D" id="3.30.420.10">
    <property type="entry name" value="Ribonuclease H-like superfamily/Ribonuclease H"/>
    <property type="match status" value="1"/>
</dbReference>
<keyword evidence="2" id="KW-1185">Reference proteome</keyword>
<dbReference type="SUPFAM" id="SSF53098">
    <property type="entry name" value="Ribonuclease H-like"/>
    <property type="match status" value="1"/>
</dbReference>
<name>A0ABY4FPB7_9MICO</name>
<sequence length="194" mass="20840">MKIRHVVGLDLSLTSTGVAALSLDTGIIRLERVRTSGAKDAPLVEVLARIGLARRGIISHVPLDRSLVVVEAPSHGSRFGKPHERAGLWWQVISELHGRGHVIAQAFPRTRAKYAAGHFPVADPRKGPSKSEIVAATRADFPHLDITNSDIADALAVARMGARHLGSPIDPSTPQRVQAVAAVRWPETSTEGMN</sequence>